<dbReference type="AlphaFoldDB" id="A0A016W7Z8"/>
<organism evidence="20 21">
    <name type="scientific">Ancylostoma ceylanicum</name>
    <dbReference type="NCBI Taxonomy" id="53326"/>
    <lineage>
        <taxon>Eukaryota</taxon>
        <taxon>Metazoa</taxon>
        <taxon>Ecdysozoa</taxon>
        <taxon>Nematoda</taxon>
        <taxon>Chromadorea</taxon>
        <taxon>Rhabditida</taxon>
        <taxon>Rhabditina</taxon>
        <taxon>Rhabditomorpha</taxon>
        <taxon>Strongyloidea</taxon>
        <taxon>Ancylostomatidae</taxon>
        <taxon>Ancylostomatinae</taxon>
        <taxon>Ancylostoma</taxon>
    </lineage>
</organism>
<dbReference type="PRINTS" id="PR00252">
    <property type="entry name" value="NRIONCHANNEL"/>
</dbReference>
<evidence type="ECO:0000256" key="7">
    <source>
        <dbReference type="ARBA" id="ARBA00023018"/>
    </source>
</evidence>
<dbReference type="Gene3D" id="1.20.58.390">
    <property type="entry name" value="Neurotransmitter-gated ion-channel transmembrane domain"/>
    <property type="match status" value="1"/>
</dbReference>
<comment type="caution">
    <text evidence="17">Lacks conserved residue(s) required for the propagation of feature annotation.</text>
</comment>
<evidence type="ECO:0000256" key="17">
    <source>
        <dbReference type="RuleBase" id="RU000687"/>
    </source>
</evidence>
<keyword evidence="4 17" id="KW-0812">Transmembrane</keyword>
<keyword evidence="11" id="KW-0675">Receptor</keyword>
<keyword evidence="6 17" id="KW-1133">Transmembrane helix</keyword>
<keyword evidence="14" id="KW-1071">Ligand-gated ion channel</keyword>
<reference evidence="21" key="1">
    <citation type="journal article" date="2015" name="Nat. Genet.">
        <title>The genome and transcriptome of the zoonotic hookworm Ancylostoma ceylanicum identify infection-specific gene families.</title>
        <authorList>
            <person name="Schwarz E.M."/>
            <person name="Hu Y."/>
            <person name="Antoshechkin I."/>
            <person name="Miller M.M."/>
            <person name="Sternberg P.W."/>
            <person name="Aroian R.V."/>
        </authorList>
    </citation>
    <scope>NUCLEOTIDE SEQUENCE</scope>
    <source>
        <strain evidence="21">HY135</strain>
    </source>
</reference>
<evidence type="ECO:0000256" key="3">
    <source>
        <dbReference type="ARBA" id="ARBA00022475"/>
    </source>
</evidence>
<evidence type="ECO:0000256" key="5">
    <source>
        <dbReference type="ARBA" id="ARBA00022729"/>
    </source>
</evidence>
<protein>
    <submittedName>
        <fullName evidence="20">Uncharacterized protein</fullName>
    </submittedName>
</protein>
<evidence type="ECO:0000256" key="2">
    <source>
        <dbReference type="ARBA" id="ARBA00022448"/>
    </source>
</evidence>
<dbReference type="FunFam" id="2.70.170.10:FF:000016">
    <property type="entry name" value="Nicotinic acetylcholine receptor subunit"/>
    <property type="match status" value="1"/>
</dbReference>
<dbReference type="Pfam" id="PF02932">
    <property type="entry name" value="Neur_chan_memb"/>
    <property type="match status" value="1"/>
</dbReference>
<dbReference type="InterPro" id="IPR002394">
    <property type="entry name" value="Nicotinic_acetylcholine_rcpt"/>
</dbReference>
<dbReference type="GO" id="GO:0022848">
    <property type="term" value="F:acetylcholine-gated monoatomic cation-selective channel activity"/>
    <property type="evidence" value="ECO:0007669"/>
    <property type="project" value="InterPro"/>
</dbReference>
<feature type="signal peptide" evidence="17">
    <location>
        <begin position="1"/>
        <end position="19"/>
    </location>
</feature>
<keyword evidence="12" id="KW-0325">Glycoprotein</keyword>
<keyword evidence="9 17" id="KW-0472">Membrane</keyword>
<feature type="chain" id="PRO_5022248780" evidence="17">
    <location>
        <begin position="20"/>
        <end position="342"/>
    </location>
</feature>
<dbReference type="InterPro" id="IPR006202">
    <property type="entry name" value="Neur_chan_lig-bd"/>
</dbReference>
<comment type="subcellular location">
    <subcellularLocation>
        <location evidence="16">Postsynaptic cell membrane</location>
        <topology evidence="16">Multi-pass membrane protein</topology>
    </subcellularLocation>
</comment>
<evidence type="ECO:0000256" key="14">
    <source>
        <dbReference type="ARBA" id="ARBA00023286"/>
    </source>
</evidence>
<dbReference type="GO" id="GO:0004888">
    <property type="term" value="F:transmembrane signaling receptor activity"/>
    <property type="evidence" value="ECO:0007669"/>
    <property type="project" value="InterPro"/>
</dbReference>
<dbReference type="SUPFAM" id="SSF90112">
    <property type="entry name" value="Neurotransmitter-gated ion-channel transmembrane pore"/>
    <property type="match status" value="1"/>
</dbReference>
<feature type="transmembrane region" description="Helical" evidence="17">
    <location>
        <begin position="273"/>
        <end position="291"/>
    </location>
</feature>
<dbReference type="Gene3D" id="2.70.170.10">
    <property type="entry name" value="Neurotransmitter-gated ion-channel ligand-binding domain"/>
    <property type="match status" value="1"/>
</dbReference>
<evidence type="ECO:0000256" key="8">
    <source>
        <dbReference type="ARBA" id="ARBA00023065"/>
    </source>
</evidence>
<dbReference type="InterPro" id="IPR036734">
    <property type="entry name" value="Neur_chan_lig-bd_sf"/>
</dbReference>
<feature type="transmembrane region" description="Helical" evidence="17">
    <location>
        <begin position="241"/>
        <end position="266"/>
    </location>
</feature>
<keyword evidence="2 17" id="KW-0813">Transport</keyword>
<dbReference type="Pfam" id="PF02931">
    <property type="entry name" value="Neur_chan_LBD"/>
    <property type="match status" value="1"/>
</dbReference>
<evidence type="ECO:0000259" key="19">
    <source>
        <dbReference type="Pfam" id="PF02932"/>
    </source>
</evidence>
<evidence type="ECO:0000256" key="9">
    <source>
        <dbReference type="ARBA" id="ARBA00023136"/>
    </source>
</evidence>
<dbReference type="PRINTS" id="PR00254">
    <property type="entry name" value="NICOTINICR"/>
</dbReference>
<evidence type="ECO:0000259" key="18">
    <source>
        <dbReference type="Pfam" id="PF02931"/>
    </source>
</evidence>
<dbReference type="InterPro" id="IPR038050">
    <property type="entry name" value="Neuro_actylchol_rec"/>
</dbReference>
<proteinExistence type="inferred from homology"/>
<feature type="domain" description="Neurotransmitter-gated ion-channel transmembrane" evidence="19">
    <location>
        <begin position="247"/>
        <end position="305"/>
    </location>
</feature>
<dbReference type="InterPro" id="IPR006201">
    <property type="entry name" value="Neur_channel"/>
</dbReference>
<keyword evidence="8 17" id="KW-0406">Ion transport</keyword>
<evidence type="ECO:0000256" key="11">
    <source>
        <dbReference type="ARBA" id="ARBA00023170"/>
    </source>
</evidence>
<keyword evidence="3" id="KW-1003">Cell membrane</keyword>
<dbReference type="GO" id="GO:0045211">
    <property type="term" value="C:postsynaptic membrane"/>
    <property type="evidence" value="ECO:0007669"/>
    <property type="project" value="UniProtKB-SubCell"/>
</dbReference>
<dbReference type="CDD" id="cd19051">
    <property type="entry name" value="LGIC_TM_cation"/>
    <property type="match status" value="1"/>
</dbReference>
<comment type="caution">
    <text evidence="20">The sequence shown here is derived from an EMBL/GenBank/DDBJ whole genome shotgun (WGS) entry which is preliminary data.</text>
</comment>
<dbReference type="PANTHER" id="PTHR18945">
    <property type="entry name" value="NEUROTRANSMITTER GATED ION CHANNEL"/>
    <property type="match status" value="1"/>
</dbReference>
<keyword evidence="5 17" id="KW-0732">Signal</keyword>
<evidence type="ECO:0000256" key="15">
    <source>
        <dbReference type="ARBA" id="ARBA00023303"/>
    </source>
</evidence>
<comment type="similarity">
    <text evidence="1">Belongs to the ligand-gated ion channel (TC 1.A.9) family. Acetylcholine receptor (TC 1.A.9.1) subfamily.</text>
</comment>
<evidence type="ECO:0000256" key="1">
    <source>
        <dbReference type="ARBA" id="ARBA00009237"/>
    </source>
</evidence>
<evidence type="ECO:0000256" key="16">
    <source>
        <dbReference type="ARBA" id="ARBA00034104"/>
    </source>
</evidence>
<keyword evidence="13" id="KW-0628">Postsynaptic cell membrane</keyword>
<name>A0A016W7Z8_9BILA</name>
<evidence type="ECO:0000256" key="4">
    <source>
        <dbReference type="ARBA" id="ARBA00022692"/>
    </source>
</evidence>
<sequence length="342" mass="39197">MRICTLFHVLCIINYGCSSRAENRLYRDLLSNYNKLVRPVKNPKESLKVEMKVFLQQIVGLDGKNQIMELNSWLKFIWMDYRLSWDPEKYENVTSVRFAGGENQIWRPDVLLYNSANEDFDSTFKSNEVVYNTGEVNWVPPGILRASCKMDITYFPFDEQLCYLKVNSISFGSWTYNRNSLDLGIIMERNEDSTMDLSTYIPSGEWNLLSAPAIQETIYSPCCPEPYSTVTFYMVLRRRTIFYLFNIVLPSLVVSLMTLVGFCLPAHDMSEKIGYQTTILLSLCFFVTIVSEMTPATSESVPLLGAISMKVPVAGTLRAMKRDLLSAVRPPATRANPNMNWE</sequence>
<dbReference type="STRING" id="53326.A0A016W7Z8"/>
<evidence type="ECO:0000256" key="10">
    <source>
        <dbReference type="ARBA" id="ARBA00023157"/>
    </source>
</evidence>
<dbReference type="InterPro" id="IPR018000">
    <property type="entry name" value="Neurotransmitter_ion_chnl_CS"/>
</dbReference>
<gene>
    <name evidence="20" type="primary">Acey_s0992.g3324</name>
    <name evidence="20" type="synonym">Acey-acr-10</name>
    <name evidence="20" type="ORF">Y032_0992g3324</name>
</gene>
<dbReference type="SUPFAM" id="SSF63712">
    <property type="entry name" value="Nicotinic receptor ligand binding domain-like"/>
    <property type="match status" value="1"/>
</dbReference>
<dbReference type="EMBL" id="JARK01000592">
    <property type="protein sequence ID" value="EYC35721.1"/>
    <property type="molecule type" value="Genomic_DNA"/>
</dbReference>
<accession>A0A016W7Z8</accession>
<evidence type="ECO:0000313" key="21">
    <source>
        <dbReference type="Proteomes" id="UP000024635"/>
    </source>
</evidence>
<dbReference type="OrthoDB" id="5975154at2759"/>
<dbReference type="InterPro" id="IPR006029">
    <property type="entry name" value="Neurotrans-gated_channel_TM"/>
</dbReference>
<dbReference type="InterPro" id="IPR036719">
    <property type="entry name" value="Neuro-gated_channel_TM_sf"/>
</dbReference>
<dbReference type="CDD" id="cd18997">
    <property type="entry name" value="LGIC_ECD_nAChR"/>
    <property type="match status" value="1"/>
</dbReference>
<evidence type="ECO:0000256" key="13">
    <source>
        <dbReference type="ARBA" id="ARBA00023257"/>
    </source>
</evidence>
<keyword evidence="7" id="KW-0770">Synapse</keyword>
<evidence type="ECO:0000256" key="6">
    <source>
        <dbReference type="ARBA" id="ARBA00022989"/>
    </source>
</evidence>
<keyword evidence="10" id="KW-1015">Disulfide bond</keyword>
<evidence type="ECO:0000313" key="20">
    <source>
        <dbReference type="EMBL" id="EYC35721.1"/>
    </source>
</evidence>
<keyword evidence="21" id="KW-1185">Reference proteome</keyword>
<feature type="domain" description="Neurotransmitter-gated ion-channel ligand-binding" evidence="18">
    <location>
        <begin position="22"/>
        <end position="240"/>
    </location>
</feature>
<keyword evidence="15 17" id="KW-0407">Ion channel</keyword>
<dbReference type="PROSITE" id="PS00236">
    <property type="entry name" value="NEUROTR_ION_CHANNEL"/>
    <property type="match status" value="1"/>
</dbReference>
<evidence type="ECO:0000256" key="12">
    <source>
        <dbReference type="ARBA" id="ARBA00023180"/>
    </source>
</evidence>
<dbReference type="Proteomes" id="UP000024635">
    <property type="component" value="Unassembled WGS sequence"/>
</dbReference>